<keyword evidence="4 12" id="KW-0349">Heme</keyword>
<keyword evidence="5 12" id="KW-0479">Metal-binding</keyword>
<keyword evidence="6" id="KW-0256">Endoplasmic reticulum</keyword>
<evidence type="ECO:0000256" key="13">
    <source>
        <dbReference type="RuleBase" id="RU000461"/>
    </source>
</evidence>
<dbReference type="EMBL" id="JAGPXD010000006">
    <property type="protein sequence ID" value="KAH7349639.1"/>
    <property type="molecule type" value="Genomic_DNA"/>
</dbReference>
<comment type="similarity">
    <text evidence="3 13">Belongs to the cytochrome P450 family.</text>
</comment>
<evidence type="ECO:0000256" key="7">
    <source>
        <dbReference type="ARBA" id="ARBA00023002"/>
    </source>
</evidence>
<dbReference type="PANTHER" id="PTHR24304">
    <property type="entry name" value="CYTOCHROME P450 FAMILY 7"/>
    <property type="match status" value="1"/>
</dbReference>
<organism evidence="15 16">
    <name type="scientific">Plectosphaerella cucumerina</name>
    <dbReference type="NCBI Taxonomy" id="40658"/>
    <lineage>
        <taxon>Eukaryota</taxon>
        <taxon>Fungi</taxon>
        <taxon>Dikarya</taxon>
        <taxon>Ascomycota</taxon>
        <taxon>Pezizomycotina</taxon>
        <taxon>Sordariomycetes</taxon>
        <taxon>Hypocreomycetidae</taxon>
        <taxon>Glomerellales</taxon>
        <taxon>Plectosphaerellaceae</taxon>
        <taxon>Plectosphaerella</taxon>
    </lineage>
</organism>
<gene>
    <name evidence="15" type="ORF">B0T11DRAFT_232467</name>
</gene>
<protein>
    <submittedName>
        <fullName evidence="15">Cytochrome P450</fullName>
    </submittedName>
</protein>
<evidence type="ECO:0000256" key="11">
    <source>
        <dbReference type="ARBA" id="ARBA00029435"/>
    </source>
</evidence>
<dbReference type="OrthoDB" id="1055148at2759"/>
<evidence type="ECO:0000256" key="14">
    <source>
        <dbReference type="SAM" id="Phobius"/>
    </source>
</evidence>
<keyword evidence="9 13" id="KW-0503">Monooxygenase</keyword>
<evidence type="ECO:0000313" key="15">
    <source>
        <dbReference type="EMBL" id="KAH7349639.1"/>
    </source>
</evidence>
<feature type="transmembrane region" description="Helical" evidence="14">
    <location>
        <begin position="15"/>
        <end position="34"/>
    </location>
</feature>
<keyword evidence="8 12" id="KW-0408">Iron</keyword>
<dbReference type="PRINTS" id="PR00385">
    <property type="entry name" value="P450"/>
</dbReference>
<evidence type="ECO:0000256" key="3">
    <source>
        <dbReference type="ARBA" id="ARBA00010617"/>
    </source>
</evidence>
<evidence type="ECO:0000256" key="5">
    <source>
        <dbReference type="ARBA" id="ARBA00022723"/>
    </source>
</evidence>
<dbReference type="Gene3D" id="1.10.630.10">
    <property type="entry name" value="Cytochrome P450"/>
    <property type="match status" value="1"/>
</dbReference>
<dbReference type="CDD" id="cd11042">
    <property type="entry name" value="CYP51-like"/>
    <property type="match status" value="1"/>
</dbReference>
<dbReference type="PANTHER" id="PTHR24304:SF2">
    <property type="entry name" value="24-HYDROXYCHOLESTEROL 7-ALPHA-HYDROXYLASE"/>
    <property type="match status" value="1"/>
</dbReference>
<comment type="caution">
    <text evidence="15">The sequence shown here is derived from an EMBL/GenBank/DDBJ whole genome shotgun (WGS) entry which is preliminary data.</text>
</comment>
<dbReference type="GO" id="GO:0005789">
    <property type="term" value="C:endoplasmic reticulum membrane"/>
    <property type="evidence" value="ECO:0007669"/>
    <property type="project" value="UniProtKB-SubCell"/>
</dbReference>
<dbReference type="InterPro" id="IPR001128">
    <property type="entry name" value="Cyt_P450"/>
</dbReference>
<dbReference type="GO" id="GO:0005506">
    <property type="term" value="F:iron ion binding"/>
    <property type="evidence" value="ECO:0007669"/>
    <property type="project" value="InterPro"/>
</dbReference>
<dbReference type="Proteomes" id="UP000813385">
    <property type="component" value="Unassembled WGS sequence"/>
</dbReference>
<dbReference type="PRINTS" id="PR00465">
    <property type="entry name" value="EP450IV"/>
</dbReference>
<evidence type="ECO:0000313" key="16">
    <source>
        <dbReference type="Proteomes" id="UP000813385"/>
    </source>
</evidence>
<dbReference type="FunFam" id="1.10.630.10:FF:000033">
    <property type="entry name" value="14-alpha sterol demethylase"/>
    <property type="match status" value="1"/>
</dbReference>
<evidence type="ECO:0000256" key="1">
    <source>
        <dbReference type="ARBA" id="ARBA00001971"/>
    </source>
</evidence>
<dbReference type="InterPro" id="IPR002403">
    <property type="entry name" value="Cyt_P450_E_grp-IV"/>
</dbReference>
<keyword evidence="16" id="KW-1185">Reference proteome</keyword>
<evidence type="ECO:0000256" key="8">
    <source>
        <dbReference type="ARBA" id="ARBA00023004"/>
    </source>
</evidence>
<keyword evidence="14" id="KW-1133">Transmembrane helix</keyword>
<evidence type="ECO:0000256" key="2">
    <source>
        <dbReference type="ARBA" id="ARBA00004389"/>
    </source>
</evidence>
<dbReference type="InterPro" id="IPR050529">
    <property type="entry name" value="CYP450_sterol_14alpha_dmase"/>
</dbReference>
<dbReference type="Pfam" id="PF00067">
    <property type="entry name" value="p450"/>
    <property type="match status" value="1"/>
</dbReference>
<accession>A0A8K0WZX4</accession>
<proteinExistence type="inferred from homology"/>
<keyword evidence="10 14" id="KW-0472">Membrane</keyword>
<sequence>MATIFTDKLGLPASTAIPVTLGLIVAIAVANNVIKQLWFPDPSRPPVVFHLFPFIGSTVEYGIDPYKFFAKQRARHGDCFTFVMLGKPTTVYLGAKGNNFILNGKHADLNAEQVYGKLTTPVFGKGVIYDCPNERLMDQKRLIKEGFTTEALRSYIPSFVKEVEDYINTSPRFKGQSGECNITDVLSEVTIYTAAGSLQGKEVRSKFDTTFAALYRHLDDGFQPINFVMPWLPLPQNRRRDHAQQTMERLYGDIIRRRRVEGNPANETDMLWALMDAHYKDGTPVPDEHISRLMIALLMGGQHNTAASGAWIMLHLANRPDLVAALHEEQTRVLDGEPLTLENMQRLDLNSCVIKETLRLHSPIHSILRQVTTPMPVPETAWVVPPTHTLLASPSFLARTEETFERPMEFDPGRWTDEGEQGAEMISKAVSSPYLPFGAGRHRCLGEHYAYAQLGAIVATMVRMLEVEQVDPKAPVPPTDYSSMFSRPVTPAIIRWRRRE</sequence>
<comment type="subcellular location">
    <subcellularLocation>
        <location evidence="2">Endoplasmic reticulum membrane</location>
        <topology evidence="2">Single-pass membrane protein</topology>
    </subcellularLocation>
</comment>
<reference evidence="15" key="1">
    <citation type="journal article" date="2021" name="Nat. Commun.">
        <title>Genetic determinants of endophytism in the Arabidopsis root mycobiome.</title>
        <authorList>
            <person name="Mesny F."/>
            <person name="Miyauchi S."/>
            <person name="Thiergart T."/>
            <person name="Pickel B."/>
            <person name="Atanasova L."/>
            <person name="Karlsson M."/>
            <person name="Huettel B."/>
            <person name="Barry K.W."/>
            <person name="Haridas S."/>
            <person name="Chen C."/>
            <person name="Bauer D."/>
            <person name="Andreopoulos W."/>
            <person name="Pangilinan J."/>
            <person name="LaButti K."/>
            <person name="Riley R."/>
            <person name="Lipzen A."/>
            <person name="Clum A."/>
            <person name="Drula E."/>
            <person name="Henrissat B."/>
            <person name="Kohler A."/>
            <person name="Grigoriev I.V."/>
            <person name="Martin F.M."/>
            <person name="Hacquard S."/>
        </authorList>
    </citation>
    <scope>NUCLEOTIDE SEQUENCE</scope>
    <source>
        <strain evidence="15">MPI-CAGE-AT-0016</strain>
    </source>
</reference>
<dbReference type="GO" id="GO:0008398">
    <property type="term" value="F:sterol 14-demethylase activity"/>
    <property type="evidence" value="ECO:0007669"/>
    <property type="project" value="UniProtKB-ARBA"/>
</dbReference>
<dbReference type="GO" id="GO:0020037">
    <property type="term" value="F:heme binding"/>
    <property type="evidence" value="ECO:0007669"/>
    <property type="project" value="InterPro"/>
</dbReference>
<feature type="binding site" description="axial binding residue" evidence="12">
    <location>
        <position position="444"/>
    </location>
    <ligand>
        <name>heme</name>
        <dbReference type="ChEBI" id="CHEBI:30413"/>
    </ligand>
    <ligandPart>
        <name>Fe</name>
        <dbReference type="ChEBI" id="CHEBI:18248"/>
    </ligandPart>
</feature>
<evidence type="ECO:0000256" key="4">
    <source>
        <dbReference type="ARBA" id="ARBA00022617"/>
    </source>
</evidence>
<evidence type="ECO:0000256" key="10">
    <source>
        <dbReference type="ARBA" id="ARBA00023136"/>
    </source>
</evidence>
<name>A0A8K0WZX4_9PEZI</name>
<dbReference type="SUPFAM" id="SSF48264">
    <property type="entry name" value="Cytochrome P450"/>
    <property type="match status" value="1"/>
</dbReference>
<keyword evidence="14" id="KW-0812">Transmembrane</keyword>
<comment type="pathway">
    <text evidence="11">Steroid metabolism; ergosterol biosynthesis.</text>
</comment>
<dbReference type="InterPro" id="IPR036396">
    <property type="entry name" value="Cyt_P450_sf"/>
</dbReference>
<dbReference type="InterPro" id="IPR017972">
    <property type="entry name" value="Cyt_P450_CS"/>
</dbReference>
<comment type="cofactor">
    <cofactor evidence="1 12">
        <name>heme</name>
        <dbReference type="ChEBI" id="CHEBI:30413"/>
    </cofactor>
</comment>
<dbReference type="PROSITE" id="PS00086">
    <property type="entry name" value="CYTOCHROME_P450"/>
    <property type="match status" value="1"/>
</dbReference>
<evidence type="ECO:0000256" key="9">
    <source>
        <dbReference type="ARBA" id="ARBA00023033"/>
    </source>
</evidence>
<evidence type="ECO:0000256" key="6">
    <source>
        <dbReference type="ARBA" id="ARBA00022824"/>
    </source>
</evidence>
<keyword evidence="7 13" id="KW-0560">Oxidoreductase</keyword>
<dbReference type="AlphaFoldDB" id="A0A8K0WZX4"/>
<evidence type="ECO:0000256" key="12">
    <source>
        <dbReference type="PIRSR" id="PIRSR602403-1"/>
    </source>
</evidence>